<sequence length="311" mass="36227">MGLLLFTPVAFLAWFPFVSEFQTRMLFNQAFSRGLQISRILGGHRKDRASRHKDLMIWVPMYYSAYLLLLSAKHCWEMGMDVMNYFLRAVLGVKPDALKKESEKDFIEQAGFIVGRNIIVNIFIVEEVINFMKDRHTNKQWIPVKIDLEKTYDRVRWEFIDASLQVASVTDFLIEVIMSTMSKFTMQVLWNGIVFVLRLIMASGTLSGSLNWVWLSRLGPALSHLRVDDALIDLINGLLRFQRVQNLRTYLGVPLFHEKVTNNTLQFVVEKLCNKLQSWDAWISSLVLLICFRIFDQWSSDFKECRILGLV</sequence>
<dbReference type="GO" id="GO:0046527">
    <property type="term" value="F:glucosyltransferase activity"/>
    <property type="evidence" value="ECO:0007669"/>
    <property type="project" value="TreeGrafter"/>
</dbReference>
<name>A0A7J8NGA6_9ROSI</name>
<comment type="caution">
    <text evidence="2">The sequence shown here is derived from an EMBL/GenBank/DDBJ whole genome shotgun (WGS) entry which is preliminary data.</text>
</comment>
<keyword evidence="1" id="KW-0812">Transmembrane</keyword>
<keyword evidence="3" id="KW-1185">Reference proteome</keyword>
<keyword evidence="1" id="KW-0472">Membrane</keyword>
<dbReference type="EMBL" id="JABEZX010331716">
    <property type="protein sequence ID" value="MBA0575969.1"/>
    <property type="molecule type" value="Genomic_DNA"/>
</dbReference>
<reference evidence="2 3" key="1">
    <citation type="journal article" date="2019" name="Genome Biol. Evol.">
        <title>Insights into the evolution of the New World diploid cottons (Gossypium, subgenus Houzingenia) based on genome sequencing.</title>
        <authorList>
            <person name="Grover C.E."/>
            <person name="Arick M.A. 2nd"/>
            <person name="Thrash A."/>
            <person name="Conover J.L."/>
            <person name="Sanders W.S."/>
            <person name="Peterson D.G."/>
            <person name="Frelichowski J.E."/>
            <person name="Scheffler J.A."/>
            <person name="Scheffler B.E."/>
            <person name="Wendel J.F."/>
        </authorList>
    </citation>
    <scope>NUCLEOTIDE SEQUENCE [LARGE SCALE GENOMIC DNA]</scope>
    <source>
        <strain evidence="2">157</strain>
        <tissue evidence="2">Leaf</tissue>
    </source>
</reference>
<evidence type="ECO:0000256" key="1">
    <source>
        <dbReference type="SAM" id="Phobius"/>
    </source>
</evidence>
<feature type="transmembrane region" description="Helical" evidence="1">
    <location>
        <begin position="56"/>
        <end position="76"/>
    </location>
</feature>
<dbReference type="AlphaFoldDB" id="A0A7J8NGA6"/>
<organism evidence="2 3">
    <name type="scientific">Gossypium lobatum</name>
    <dbReference type="NCBI Taxonomy" id="34289"/>
    <lineage>
        <taxon>Eukaryota</taxon>
        <taxon>Viridiplantae</taxon>
        <taxon>Streptophyta</taxon>
        <taxon>Embryophyta</taxon>
        <taxon>Tracheophyta</taxon>
        <taxon>Spermatophyta</taxon>
        <taxon>Magnoliopsida</taxon>
        <taxon>eudicotyledons</taxon>
        <taxon>Gunneridae</taxon>
        <taxon>Pentapetalae</taxon>
        <taxon>rosids</taxon>
        <taxon>malvids</taxon>
        <taxon>Malvales</taxon>
        <taxon>Malvaceae</taxon>
        <taxon>Malvoideae</taxon>
        <taxon>Gossypium</taxon>
    </lineage>
</organism>
<keyword evidence="1" id="KW-1133">Transmembrane helix</keyword>
<evidence type="ECO:0000313" key="3">
    <source>
        <dbReference type="Proteomes" id="UP000593572"/>
    </source>
</evidence>
<protein>
    <recommendedName>
        <fullName evidence="4">Reverse transcriptase domain-containing protein</fullName>
    </recommendedName>
</protein>
<gene>
    <name evidence="2" type="ORF">Golob_024582</name>
</gene>
<feature type="transmembrane region" description="Helical" evidence="1">
    <location>
        <begin position="188"/>
        <end position="214"/>
    </location>
</feature>
<evidence type="ECO:0000313" key="2">
    <source>
        <dbReference type="EMBL" id="MBA0575969.1"/>
    </source>
</evidence>
<evidence type="ECO:0008006" key="4">
    <source>
        <dbReference type="Google" id="ProtNLM"/>
    </source>
</evidence>
<dbReference type="PANTHER" id="PTHR12741:SF48">
    <property type="entry name" value="1,3-BETA-GLUCAN SYNTHASE COMPONENT FKS1-RELATED"/>
    <property type="match status" value="1"/>
</dbReference>
<proteinExistence type="predicted"/>
<dbReference type="GO" id="GO:0005886">
    <property type="term" value="C:plasma membrane"/>
    <property type="evidence" value="ECO:0007669"/>
    <property type="project" value="TreeGrafter"/>
</dbReference>
<accession>A0A7J8NGA6</accession>
<dbReference type="PANTHER" id="PTHR12741">
    <property type="entry name" value="LYST-INTERACTING PROTEIN LIP5 DOPAMINE RESPONSIVE PROTEIN DRG-1"/>
    <property type="match status" value="1"/>
</dbReference>
<dbReference type="Proteomes" id="UP000593572">
    <property type="component" value="Unassembled WGS sequence"/>
</dbReference>